<sequence>MGLENRNSSSNTMAWRDEERGSLCLKEGRVYGNSPVEPPKCSVMVRVRHHTTTRRKERVEFPLNFREKLRNPRRAREGERREGGNATRFIRVLDFIV</sequence>
<reference evidence="1" key="1">
    <citation type="journal article" date="2015" name="Genome Biol. Evol.">
        <title>Organellar Genomes of White Spruce (Picea glauca): Assembly and Annotation.</title>
        <authorList>
            <person name="Jackman S.D."/>
            <person name="Warren R.L."/>
            <person name="Gibb E.A."/>
            <person name="Vandervalk B.P."/>
            <person name="Mohamadi H."/>
            <person name="Chu J."/>
            <person name="Raymond A."/>
            <person name="Pleasance S."/>
            <person name="Coope R."/>
            <person name="Wildung M.R."/>
            <person name="Ritland C.E."/>
            <person name="Bousquet J."/>
            <person name="Jones S.J."/>
            <person name="Bohlmann J."/>
            <person name="Birol I."/>
        </authorList>
    </citation>
    <scope>NUCLEOTIDE SEQUENCE [LARGE SCALE GENOMIC DNA]</scope>
    <source>
        <tissue evidence="1">Flushing bud</tissue>
    </source>
</reference>
<name>A0A101M1Y4_PICGL</name>
<proteinExistence type="predicted"/>
<geneLocation type="mitochondrion" evidence="1"/>
<gene>
    <name evidence="1" type="ORF">ABT39_MTgene2786</name>
</gene>
<organism evidence="1">
    <name type="scientific">Picea glauca</name>
    <name type="common">White spruce</name>
    <name type="synonym">Pinus glauca</name>
    <dbReference type="NCBI Taxonomy" id="3330"/>
    <lineage>
        <taxon>Eukaryota</taxon>
        <taxon>Viridiplantae</taxon>
        <taxon>Streptophyta</taxon>
        <taxon>Embryophyta</taxon>
        <taxon>Tracheophyta</taxon>
        <taxon>Spermatophyta</taxon>
        <taxon>Pinopsida</taxon>
        <taxon>Pinidae</taxon>
        <taxon>Conifers I</taxon>
        <taxon>Pinales</taxon>
        <taxon>Pinaceae</taxon>
        <taxon>Picea</taxon>
    </lineage>
</organism>
<dbReference type="EMBL" id="LKAM01000002">
    <property type="protein sequence ID" value="KUM49561.1"/>
    <property type="molecule type" value="Genomic_DNA"/>
</dbReference>
<dbReference type="AlphaFoldDB" id="A0A101M1Y4"/>
<evidence type="ECO:0000313" key="1">
    <source>
        <dbReference type="EMBL" id="KUM49561.1"/>
    </source>
</evidence>
<keyword evidence="1" id="KW-0496">Mitochondrion</keyword>
<accession>A0A101M1Y4</accession>
<protein>
    <submittedName>
        <fullName evidence="1">Uncharacterized protein</fullName>
    </submittedName>
</protein>
<comment type="caution">
    <text evidence="1">The sequence shown here is derived from an EMBL/GenBank/DDBJ whole genome shotgun (WGS) entry which is preliminary data.</text>
</comment>